<organism evidence="3 4">
    <name type="scientific">Pseudaquabacterium terrae</name>
    <dbReference type="NCBI Taxonomy" id="2732868"/>
    <lineage>
        <taxon>Bacteria</taxon>
        <taxon>Pseudomonadati</taxon>
        <taxon>Pseudomonadota</taxon>
        <taxon>Betaproteobacteria</taxon>
        <taxon>Burkholderiales</taxon>
        <taxon>Sphaerotilaceae</taxon>
        <taxon>Pseudaquabacterium</taxon>
    </lineage>
</organism>
<accession>A0ABX2EMZ1</accession>
<dbReference type="EMBL" id="JABRWJ010000007">
    <property type="protein sequence ID" value="NRF69995.1"/>
    <property type="molecule type" value="Genomic_DNA"/>
</dbReference>
<name>A0ABX2EMZ1_9BURK</name>
<dbReference type="RefSeq" id="WP_173127998.1">
    <property type="nucleotide sequence ID" value="NZ_JABRWJ010000007.1"/>
</dbReference>
<keyword evidence="4" id="KW-1185">Reference proteome</keyword>
<evidence type="ECO:0000256" key="2">
    <source>
        <dbReference type="SAM" id="Phobius"/>
    </source>
</evidence>
<protein>
    <submittedName>
        <fullName evidence="3">TIGR04438 family Trp-rich protein</fullName>
    </submittedName>
</protein>
<proteinExistence type="predicted"/>
<keyword evidence="2" id="KW-0812">Transmembrane</keyword>
<comment type="caution">
    <text evidence="3">The sequence shown here is derived from an EMBL/GenBank/DDBJ whole genome shotgun (WGS) entry which is preliminary data.</text>
</comment>
<reference evidence="3 4" key="1">
    <citation type="submission" date="2020-05" db="EMBL/GenBank/DDBJ databases">
        <title>Aquincola sp. isolate from soil.</title>
        <authorList>
            <person name="Han J."/>
            <person name="Kim D.-U."/>
        </authorList>
    </citation>
    <scope>NUCLEOTIDE SEQUENCE [LARGE SCALE GENOMIC DNA]</scope>
    <source>
        <strain evidence="3 4">S2</strain>
    </source>
</reference>
<dbReference type="InterPro" id="IPR031044">
    <property type="entry name" value="Small_Trp_rich"/>
</dbReference>
<feature type="transmembrane region" description="Helical" evidence="2">
    <location>
        <begin position="26"/>
        <end position="43"/>
    </location>
</feature>
<dbReference type="Proteomes" id="UP000737171">
    <property type="component" value="Unassembled WGS sequence"/>
</dbReference>
<evidence type="ECO:0000256" key="1">
    <source>
        <dbReference type="SAM" id="MobiDB-lite"/>
    </source>
</evidence>
<keyword evidence="2" id="KW-0472">Membrane</keyword>
<evidence type="ECO:0000313" key="3">
    <source>
        <dbReference type="EMBL" id="NRF69995.1"/>
    </source>
</evidence>
<sequence length="96" mass="11044">MWFVAVGCLLVLLKWADLTPVANWGWLWVLSPFAAAAVWWIIADATGFTKQRESDKEQRRVEARRERHLDNMGLNLKKRRGGTTGKPRVPTDDNPR</sequence>
<feature type="region of interest" description="Disordered" evidence="1">
    <location>
        <begin position="71"/>
        <end position="96"/>
    </location>
</feature>
<keyword evidence="2" id="KW-1133">Transmembrane helix</keyword>
<dbReference type="NCBIfam" id="TIGR04438">
    <property type="entry name" value="small_Trp_rich"/>
    <property type="match status" value="1"/>
</dbReference>
<gene>
    <name evidence="3" type="ORF">HLB44_23610</name>
</gene>
<evidence type="ECO:0000313" key="4">
    <source>
        <dbReference type="Proteomes" id="UP000737171"/>
    </source>
</evidence>